<evidence type="ECO:0000313" key="2">
    <source>
        <dbReference type="Proteomes" id="UP000257109"/>
    </source>
</evidence>
<accession>A0A371H217</accession>
<reference evidence="1" key="1">
    <citation type="submission" date="2018-05" db="EMBL/GenBank/DDBJ databases">
        <title>Draft genome of Mucuna pruriens seed.</title>
        <authorList>
            <person name="Nnadi N.E."/>
            <person name="Vos R."/>
            <person name="Hasami M.H."/>
            <person name="Devisetty U.K."/>
            <person name="Aguiy J.C."/>
        </authorList>
    </citation>
    <scope>NUCLEOTIDE SEQUENCE [LARGE SCALE GENOMIC DNA]</scope>
    <source>
        <strain evidence="1">JCA_2017</strain>
    </source>
</reference>
<gene>
    <name evidence="1" type="ORF">CR513_20429</name>
</gene>
<dbReference type="OrthoDB" id="10266249at2759"/>
<dbReference type="AlphaFoldDB" id="A0A371H217"/>
<sequence>MDHLEKRSGKDCFIILVLPGHGTSNITQITFGFVAWVNEKSFAFDFVVIKSDSADFDYDPTNSSSDLGFSISKFSLDNMLDNNRTLKELATPNIMCQPWFIRYPNLEQAQSYELKSRLIHLLPTFYGLVGEDPRKHLKEFHGARNLISNMQFGIGESTASKVVNKITELTSLVRQLAIGQHHISPLVRTTTNYVACTAEFLRGFGQEDGYKQHSFLKNCDCFNSGLANTDCTIGHHCDSTIVQRFRTDSLSNHS</sequence>
<evidence type="ECO:0000313" key="1">
    <source>
        <dbReference type="EMBL" id="RDX96868.1"/>
    </source>
</evidence>
<protein>
    <submittedName>
        <fullName evidence="1">Uncharacterized protein</fullName>
    </submittedName>
</protein>
<dbReference type="EMBL" id="QJKJ01003794">
    <property type="protein sequence ID" value="RDX96868.1"/>
    <property type="molecule type" value="Genomic_DNA"/>
</dbReference>
<proteinExistence type="predicted"/>
<comment type="caution">
    <text evidence="1">The sequence shown here is derived from an EMBL/GenBank/DDBJ whole genome shotgun (WGS) entry which is preliminary data.</text>
</comment>
<feature type="non-terminal residue" evidence="1">
    <location>
        <position position="1"/>
    </location>
</feature>
<keyword evidence="2" id="KW-1185">Reference proteome</keyword>
<name>A0A371H217_MUCPR</name>
<dbReference type="Proteomes" id="UP000257109">
    <property type="component" value="Unassembled WGS sequence"/>
</dbReference>
<organism evidence="1 2">
    <name type="scientific">Mucuna pruriens</name>
    <name type="common">Velvet bean</name>
    <name type="synonym">Dolichos pruriens</name>
    <dbReference type="NCBI Taxonomy" id="157652"/>
    <lineage>
        <taxon>Eukaryota</taxon>
        <taxon>Viridiplantae</taxon>
        <taxon>Streptophyta</taxon>
        <taxon>Embryophyta</taxon>
        <taxon>Tracheophyta</taxon>
        <taxon>Spermatophyta</taxon>
        <taxon>Magnoliopsida</taxon>
        <taxon>eudicotyledons</taxon>
        <taxon>Gunneridae</taxon>
        <taxon>Pentapetalae</taxon>
        <taxon>rosids</taxon>
        <taxon>fabids</taxon>
        <taxon>Fabales</taxon>
        <taxon>Fabaceae</taxon>
        <taxon>Papilionoideae</taxon>
        <taxon>50 kb inversion clade</taxon>
        <taxon>NPAAA clade</taxon>
        <taxon>indigoferoid/millettioid clade</taxon>
        <taxon>Phaseoleae</taxon>
        <taxon>Mucuna</taxon>
    </lineage>
</organism>